<evidence type="ECO:0000313" key="2">
    <source>
        <dbReference type="Proteomes" id="UP000225448"/>
    </source>
</evidence>
<proteinExistence type="predicted"/>
<protein>
    <submittedName>
        <fullName evidence="1">Virion structural protein</fullName>
    </submittedName>
</protein>
<keyword evidence="2" id="KW-1185">Reference proteome</keyword>
<organism evidence="1 2">
    <name type="scientific">Pseudomonas phage Phabio</name>
    <dbReference type="NCBI Taxonomy" id="2006668"/>
    <lineage>
        <taxon>Viruses</taxon>
        <taxon>Duplodnaviria</taxon>
        <taxon>Heunggongvirae</taxon>
        <taxon>Uroviricota</taxon>
        <taxon>Caudoviricetes</taxon>
        <taxon>Chimalliviridae</taxon>
        <taxon>Phabiovirus</taxon>
        <taxon>Phabiovirus phabio</taxon>
    </lineage>
</organism>
<reference evidence="1 2" key="1">
    <citation type="submission" date="2017-05" db="EMBL/GenBank/DDBJ databases">
        <authorList>
            <person name="Song R."/>
            <person name="Chenine A.L."/>
            <person name="Ruprecht R.M."/>
        </authorList>
    </citation>
    <scope>NUCLEOTIDE SEQUENCE [LARGE SCALE GENOMIC DNA]</scope>
</reference>
<evidence type="ECO:0000313" key="1">
    <source>
        <dbReference type="EMBL" id="ARV76862.1"/>
    </source>
</evidence>
<accession>A0A1Y0STR1</accession>
<dbReference type="Proteomes" id="UP000225448">
    <property type="component" value="Segment"/>
</dbReference>
<sequence length="435" mass="49599">MYNLKGFYEYLPLVNNSPDQVAVLGEISGNSLTYAKDKTVHIGPSQPNTTFIAFHSVRDDIRTDVPVNYVDTVVKLGEYIYNQSVAGVITNNTAQLRQMVMAEFNGIITSFTSGRMLNNGSLWMPEWIEFGINDTEQNRINIWLADESFQAQYDEYIIEIIHPVLPYDDFFKDPLVVKEILANYNIVEKLEQVQARREQYPYTYQQALQFDYVNPRDPTMRFPATWIAIIYGEAGNNPDLIKDKIVSDLLSDTTHPRSDWEAILPDLFMTTEFIFTPLWNQYSVPNSDFRAGLYSPIFDPRKRQALFRATANGPAYTPVYVDNNYEESVNIYKSLAFGVIGNPQNRNGINKFSLQFKDYIVTETNSADAQRISPLTLEWMMIFSRLIVAAETMTAYTSVPKGVARMNRNGVIYASAFFKNVNYLVVSKGSVEAIG</sequence>
<dbReference type="EMBL" id="MF042360">
    <property type="protein sequence ID" value="ARV76862.1"/>
    <property type="molecule type" value="Genomic_DNA"/>
</dbReference>
<name>A0A1Y0STR1_9CAUD</name>
<gene>
    <name evidence="1" type="ORF">PHABIO_231</name>
</gene>